<keyword evidence="3" id="KW-0808">Transferase</keyword>
<evidence type="ECO:0000313" key="10">
    <source>
        <dbReference type="EMBL" id="MCF6138015.1"/>
    </source>
</evidence>
<evidence type="ECO:0000259" key="9">
    <source>
        <dbReference type="PROSITE" id="PS50109"/>
    </source>
</evidence>
<keyword evidence="7" id="KW-0902">Two-component regulatory system</keyword>
<keyword evidence="8" id="KW-1133">Transmembrane helix</keyword>
<accession>A0ABS9H237</accession>
<keyword evidence="5 10" id="KW-0418">Kinase</keyword>
<evidence type="ECO:0000256" key="8">
    <source>
        <dbReference type="SAM" id="Phobius"/>
    </source>
</evidence>
<organism evidence="10 11">
    <name type="scientific">Pseudalkalibacillus berkeleyi</name>
    <dbReference type="NCBI Taxonomy" id="1069813"/>
    <lineage>
        <taxon>Bacteria</taxon>
        <taxon>Bacillati</taxon>
        <taxon>Bacillota</taxon>
        <taxon>Bacilli</taxon>
        <taxon>Bacillales</taxon>
        <taxon>Fictibacillaceae</taxon>
        <taxon>Pseudalkalibacillus</taxon>
    </lineage>
</organism>
<dbReference type="PROSITE" id="PS50109">
    <property type="entry name" value="HIS_KIN"/>
    <property type="match status" value="1"/>
</dbReference>
<feature type="transmembrane region" description="Helical" evidence="8">
    <location>
        <begin position="102"/>
        <end position="124"/>
    </location>
</feature>
<feature type="transmembrane region" description="Helical" evidence="8">
    <location>
        <begin position="38"/>
        <end position="58"/>
    </location>
</feature>
<keyword evidence="11" id="KW-1185">Reference proteome</keyword>
<gene>
    <name evidence="10" type="ORF">L2716_09795</name>
</gene>
<dbReference type="InterPro" id="IPR050482">
    <property type="entry name" value="Sensor_HK_TwoCompSys"/>
</dbReference>
<dbReference type="Gene3D" id="3.30.565.10">
    <property type="entry name" value="Histidine kinase-like ATPase, C-terminal domain"/>
    <property type="match status" value="1"/>
</dbReference>
<feature type="transmembrane region" description="Helical" evidence="8">
    <location>
        <begin position="12"/>
        <end position="31"/>
    </location>
</feature>
<dbReference type="InterPro" id="IPR003594">
    <property type="entry name" value="HATPase_dom"/>
</dbReference>
<dbReference type="PANTHER" id="PTHR24421">
    <property type="entry name" value="NITRATE/NITRITE SENSOR PROTEIN NARX-RELATED"/>
    <property type="match status" value="1"/>
</dbReference>
<evidence type="ECO:0000256" key="7">
    <source>
        <dbReference type="ARBA" id="ARBA00023012"/>
    </source>
</evidence>
<dbReference type="RefSeq" id="WP_236334092.1">
    <property type="nucleotide sequence ID" value="NZ_JAKIJS010000001.1"/>
</dbReference>
<comment type="catalytic activity">
    <reaction evidence="1">
        <text>ATP + protein L-histidine = ADP + protein N-phospho-L-histidine.</text>
        <dbReference type="EC" id="2.7.13.3"/>
    </reaction>
</comment>
<dbReference type="InterPro" id="IPR005467">
    <property type="entry name" value="His_kinase_dom"/>
</dbReference>
<keyword evidence="4" id="KW-0547">Nucleotide-binding</keyword>
<feature type="domain" description="Histidine kinase" evidence="9">
    <location>
        <begin position="186"/>
        <end position="368"/>
    </location>
</feature>
<evidence type="ECO:0000256" key="5">
    <source>
        <dbReference type="ARBA" id="ARBA00022777"/>
    </source>
</evidence>
<feature type="transmembrane region" description="Helical" evidence="8">
    <location>
        <begin position="64"/>
        <end position="95"/>
    </location>
</feature>
<dbReference type="CDD" id="cd16917">
    <property type="entry name" value="HATPase_UhpB-NarQ-NarX-like"/>
    <property type="match status" value="1"/>
</dbReference>
<dbReference type="InterPro" id="IPR036890">
    <property type="entry name" value="HATPase_C_sf"/>
</dbReference>
<evidence type="ECO:0000256" key="6">
    <source>
        <dbReference type="ARBA" id="ARBA00022840"/>
    </source>
</evidence>
<evidence type="ECO:0000256" key="2">
    <source>
        <dbReference type="ARBA" id="ARBA00012438"/>
    </source>
</evidence>
<feature type="transmembrane region" description="Helical" evidence="8">
    <location>
        <begin position="130"/>
        <end position="149"/>
    </location>
</feature>
<dbReference type="Pfam" id="PF02518">
    <property type="entry name" value="HATPase_c"/>
    <property type="match status" value="1"/>
</dbReference>
<dbReference type="InterPro" id="IPR011712">
    <property type="entry name" value="Sig_transdc_His_kin_sub3_dim/P"/>
</dbReference>
<keyword evidence="8" id="KW-0472">Membrane</keyword>
<evidence type="ECO:0000256" key="3">
    <source>
        <dbReference type="ARBA" id="ARBA00022679"/>
    </source>
</evidence>
<sequence length="368" mass="41877">MRNWYHVIPKNTGLSSYVWIVFCILPLYFIFRSSSTMEIIIGVLAFLMFFTSYRLSFISKGWSVYVWVSIEMAISVVMTILFGYVYFALFLAFFIGNIQKKVGFLTLYIIHLLSTIVAVSIVVFRQNEMFFSQFPFIIICLIGVILLPFTMFNKIKQERLEGQLEDANKRISQLMVFEERQRIARDLHDTLGQKLSLIGLKSDLAGKLMYKNLNSAKIEIDDIHKTARTALKEVREMVSDMRRVKLKDEIIHIQQMVEAAEMDLNIEGDPELTNTPLLVENVLSMCLKEAVTNVVKHSQATSCNVLIKQSPHEVLLSVQDNGIGISDKVSTLSGHGLQGMRERLEFVNGSLEINSSNGTTLTTRVPNL</sequence>
<dbReference type="Gene3D" id="1.20.5.1930">
    <property type="match status" value="1"/>
</dbReference>
<protein>
    <recommendedName>
        <fullName evidence="2">histidine kinase</fullName>
        <ecNumber evidence="2">2.7.13.3</ecNumber>
    </recommendedName>
</protein>
<dbReference type="GO" id="GO:0016301">
    <property type="term" value="F:kinase activity"/>
    <property type="evidence" value="ECO:0007669"/>
    <property type="project" value="UniProtKB-KW"/>
</dbReference>
<dbReference type="InterPro" id="IPR056374">
    <property type="entry name" value="DesK/YvfT_N"/>
</dbReference>
<comment type="caution">
    <text evidence="10">The sequence shown here is derived from an EMBL/GenBank/DDBJ whole genome shotgun (WGS) entry which is preliminary data.</text>
</comment>
<dbReference type="Pfam" id="PF23540">
    <property type="entry name" value="DesK_N"/>
    <property type="match status" value="1"/>
</dbReference>
<dbReference type="EMBL" id="JAKIJS010000001">
    <property type="protein sequence ID" value="MCF6138015.1"/>
    <property type="molecule type" value="Genomic_DNA"/>
</dbReference>
<keyword evidence="8" id="KW-0812">Transmembrane</keyword>
<dbReference type="EC" id="2.7.13.3" evidence="2"/>
<dbReference type="PANTHER" id="PTHR24421:SF63">
    <property type="entry name" value="SENSOR HISTIDINE KINASE DESK"/>
    <property type="match status" value="1"/>
</dbReference>
<dbReference type="Pfam" id="PF07730">
    <property type="entry name" value="HisKA_3"/>
    <property type="match status" value="1"/>
</dbReference>
<keyword evidence="6" id="KW-0067">ATP-binding</keyword>
<evidence type="ECO:0000256" key="4">
    <source>
        <dbReference type="ARBA" id="ARBA00022741"/>
    </source>
</evidence>
<dbReference type="SUPFAM" id="SSF55874">
    <property type="entry name" value="ATPase domain of HSP90 chaperone/DNA topoisomerase II/histidine kinase"/>
    <property type="match status" value="1"/>
</dbReference>
<name>A0ABS9H237_9BACL</name>
<dbReference type="Proteomes" id="UP001649381">
    <property type="component" value="Unassembled WGS sequence"/>
</dbReference>
<evidence type="ECO:0000256" key="1">
    <source>
        <dbReference type="ARBA" id="ARBA00000085"/>
    </source>
</evidence>
<evidence type="ECO:0000313" key="11">
    <source>
        <dbReference type="Proteomes" id="UP001649381"/>
    </source>
</evidence>
<proteinExistence type="predicted"/>
<reference evidence="10 11" key="1">
    <citation type="submission" date="2022-01" db="EMBL/GenBank/DDBJ databases">
        <title>Alkalihalobacillus sp. EGI L200015, a novel bacterium isolated from a salt lake sediment.</title>
        <authorList>
            <person name="Gao L."/>
            <person name="Fang B.-Z."/>
            <person name="Li W.-J."/>
        </authorList>
    </citation>
    <scope>NUCLEOTIDE SEQUENCE [LARGE SCALE GENOMIC DNA]</scope>
    <source>
        <strain evidence="10 11">KCTC 12718</strain>
    </source>
</reference>